<keyword evidence="2" id="KW-1185">Reference proteome</keyword>
<gene>
    <name evidence="1" type="ORF">DPMN_149987</name>
</gene>
<proteinExistence type="predicted"/>
<name>A0A9D4FCF0_DREPO</name>
<organism evidence="1 2">
    <name type="scientific">Dreissena polymorpha</name>
    <name type="common">Zebra mussel</name>
    <name type="synonym">Mytilus polymorpha</name>
    <dbReference type="NCBI Taxonomy" id="45954"/>
    <lineage>
        <taxon>Eukaryota</taxon>
        <taxon>Metazoa</taxon>
        <taxon>Spiralia</taxon>
        <taxon>Lophotrochozoa</taxon>
        <taxon>Mollusca</taxon>
        <taxon>Bivalvia</taxon>
        <taxon>Autobranchia</taxon>
        <taxon>Heteroconchia</taxon>
        <taxon>Euheterodonta</taxon>
        <taxon>Imparidentia</taxon>
        <taxon>Neoheterodontei</taxon>
        <taxon>Myida</taxon>
        <taxon>Dreissenoidea</taxon>
        <taxon>Dreissenidae</taxon>
        <taxon>Dreissena</taxon>
    </lineage>
</organism>
<sequence length="73" mass="8418">MRERGHAVRMETRLLSIKTHRGHNSLKRFEHVLVNIFDYCRLTVRMVTLYTACTTGLTGLPAQHSDPMYPGTM</sequence>
<dbReference type="Proteomes" id="UP000828390">
    <property type="component" value="Unassembled WGS sequence"/>
</dbReference>
<evidence type="ECO:0000313" key="1">
    <source>
        <dbReference type="EMBL" id="KAH3796419.1"/>
    </source>
</evidence>
<reference evidence="1" key="1">
    <citation type="journal article" date="2019" name="bioRxiv">
        <title>The Genome of the Zebra Mussel, Dreissena polymorpha: A Resource for Invasive Species Research.</title>
        <authorList>
            <person name="McCartney M.A."/>
            <person name="Auch B."/>
            <person name="Kono T."/>
            <person name="Mallez S."/>
            <person name="Zhang Y."/>
            <person name="Obille A."/>
            <person name="Becker A."/>
            <person name="Abrahante J.E."/>
            <person name="Garbe J."/>
            <person name="Badalamenti J.P."/>
            <person name="Herman A."/>
            <person name="Mangelson H."/>
            <person name="Liachko I."/>
            <person name="Sullivan S."/>
            <person name="Sone E.D."/>
            <person name="Koren S."/>
            <person name="Silverstein K.A.T."/>
            <person name="Beckman K.B."/>
            <person name="Gohl D.M."/>
        </authorList>
    </citation>
    <scope>NUCLEOTIDE SEQUENCE</scope>
    <source>
        <strain evidence="1">Duluth1</strain>
        <tissue evidence="1">Whole animal</tissue>
    </source>
</reference>
<comment type="caution">
    <text evidence="1">The sequence shown here is derived from an EMBL/GenBank/DDBJ whole genome shotgun (WGS) entry which is preliminary data.</text>
</comment>
<protein>
    <submittedName>
        <fullName evidence="1">Uncharacterized protein</fullName>
    </submittedName>
</protein>
<evidence type="ECO:0000313" key="2">
    <source>
        <dbReference type="Proteomes" id="UP000828390"/>
    </source>
</evidence>
<accession>A0A9D4FCF0</accession>
<reference evidence="1" key="2">
    <citation type="submission" date="2020-11" db="EMBL/GenBank/DDBJ databases">
        <authorList>
            <person name="McCartney M.A."/>
            <person name="Auch B."/>
            <person name="Kono T."/>
            <person name="Mallez S."/>
            <person name="Becker A."/>
            <person name="Gohl D.M."/>
            <person name="Silverstein K.A.T."/>
            <person name="Koren S."/>
            <person name="Bechman K.B."/>
            <person name="Herman A."/>
            <person name="Abrahante J.E."/>
            <person name="Garbe J."/>
        </authorList>
    </citation>
    <scope>NUCLEOTIDE SEQUENCE</scope>
    <source>
        <strain evidence="1">Duluth1</strain>
        <tissue evidence="1">Whole animal</tissue>
    </source>
</reference>
<dbReference type="AlphaFoldDB" id="A0A9D4FCF0"/>
<dbReference type="EMBL" id="JAIWYP010000007">
    <property type="protein sequence ID" value="KAH3796419.1"/>
    <property type="molecule type" value="Genomic_DNA"/>
</dbReference>